<dbReference type="InParanoid" id="A0A0C3NW12"/>
<dbReference type="HOGENOM" id="CLU_2347583_0_0_1"/>
<protein>
    <submittedName>
        <fullName evidence="1">Uncharacterized protein</fullName>
    </submittedName>
</protein>
<dbReference type="Proteomes" id="UP000054217">
    <property type="component" value="Unassembled WGS sequence"/>
</dbReference>
<gene>
    <name evidence="1" type="ORF">M404DRAFT_816767</name>
</gene>
<reference evidence="2" key="2">
    <citation type="submission" date="2015-01" db="EMBL/GenBank/DDBJ databases">
        <title>Evolutionary Origins and Diversification of the Mycorrhizal Mutualists.</title>
        <authorList>
            <consortium name="DOE Joint Genome Institute"/>
            <consortium name="Mycorrhizal Genomics Consortium"/>
            <person name="Kohler A."/>
            <person name="Kuo A."/>
            <person name="Nagy L.G."/>
            <person name="Floudas D."/>
            <person name="Copeland A."/>
            <person name="Barry K.W."/>
            <person name="Cichocki N."/>
            <person name="Veneault-Fourrey C."/>
            <person name="LaButti K."/>
            <person name="Lindquist E.A."/>
            <person name="Lipzen A."/>
            <person name="Lundell T."/>
            <person name="Morin E."/>
            <person name="Murat C."/>
            <person name="Riley R."/>
            <person name="Ohm R."/>
            <person name="Sun H."/>
            <person name="Tunlid A."/>
            <person name="Henrissat B."/>
            <person name="Grigoriev I.V."/>
            <person name="Hibbett D.S."/>
            <person name="Martin F."/>
        </authorList>
    </citation>
    <scope>NUCLEOTIDE SEQUENCE [LARGE SCALE GENOMIC DNA]</scope>
    <source>
        <strain evidence="2">Marx 270</strain>
    </source>
</reference>
<sequence length="97" mass="10640">MDGPPRRQPFTPLFRSTERRLTGGRTHTDAQIILLLASSSATRHSVTDPKRVRWERAGSALSGLLAVLTLKTVPHVHTTQHSAIAVETQKAESSQSM</sequence>
<name>A0A0C3NW12_PISTI</name>
<evidence type="ECO:0000313" key="1">
    <source>
        <dbReference type="EMBL" id="KIN99358.1"/>
    </source>
</evidence>
<dbReference type="AlphaFoldDB" id="A0A0C3NW12"/>
<organism evidence="1 2">
    <name type="scientific">Pisolithus tinctorius Marx 270</name>
    <dbReference type="NCBI Taxonomy" id="870435"/>
    <lineage>
        <taxon>Eukaryota</taxon>
        <taxon>Fungi</taxon>
        <taxon>Dikarya</taxon>
        <taxon>Basidiomycota</taxon>
        <taxon>Agaricomycotina</taxon>
        <taxon>Agaricomycetes</taxon>
        <taxon>Agaricomycetidae</taxon>
        <taxon>Boletales</taxon>
        <taxon>Sclerodermatineae</taxon>
        <taxon>Pisolithaceae</taxon>
        <taxon>Pisolithus</taxon>
    </lineage>
</organism>
<accession>A0A0C3NW12</accession>
<proteinExistence type="predicted"/>
<evidence type="ECO:0000313" key="2">
    <source>
        <dbReference type="Proteomes" id="UP000054217"/>
    </source>
</evidence>
<reference evidence="1 2" key="1">
    <citation type="submission" date="2014-04" db="EMBL/GenBank/DDBJ databases">
        <authorList>
            <consortium name="DOE Joint Genome Institute"/>
            <person name="Kuo A."/>
            <person name="Kohler A."/>
            <person name="Costa M.D."/>
            <person name="Nagy L.G."/>
            <person name="Floudas D."/>
            <person name="Copeland A."/>
            <person name="Barry K.W."/>
            <person name="Cichocki N."/>
            <person name="Veneault-Fourrey C."/>
            <person name="LaButti K."/>
            <person name="Lindquist E.A."/>
            <person name="Lipzen A."/>
            <person name="Lundell T."/>
            <person name="Morin E."/>
            <person name="Murat C."/>
            <person name="Sun H."/>
            <person name="Tunlid A."/>
            <person name="Henrissat B."/>
            <person name="Grigoriev I.V."/>
            <person name="Hibbett D.S."/>
            <person name="Martin F."/>
            <person name="Nordberg H.P."/>
            <person name="Cantor M.N."/>
            <person name="Hua S.X."/>
        </authorList>
    </citation>
    <scope>NUCLEOTIDE SEQUENCE [LARGE SCALE GENOMIC DNA]</scope>
    <source>
        <strain evidence="1 2">Marx 270</strain>
    </source>
</reference>
<dbReference type="EMBL" id="KN832006">
    <property type="protein sequence ID" value="KIN99358.1"/>
    <property type="molecule type" value="Genomic_DNA"/>
</dbReference>
<keyword evidence="2" id="KW-1185">Reference proteome</keyword>